<organism evidence="1">
    <name type="scientific">marine sediment metagenome</name>
    <dbReference type="NCBI Taxonomy" id="412755"/>
    <lineage>
        <taxon>unclassified sequences</taxon>
        <taxon>metagenomes</taxon>
        <taxon>ecological metagenomes</taxon>
    </lineage>
</organism>
<protein>
    <submittedName>
        <fullName evidence="1">Uncharacterized protein</fullName>
    </submittedName>
</protein>
<dbReference type="AlphaFoldDB" id="X0XF10"/>
<feature type="non-terminal residue" evidence="1">
    <location>
        <position position="251"/>
    </location>
</feature>
<accession>X0XF10</accession>
<comment type="caution">
    <text evidence="1">The sequence shown here is derived from an EMBL/GenBank/DDBJ whole genome shotgun (WGS) entry which is preliminary data.</text>
</comment>
<gene>
    <name evidence="1" type="ORF">S01H1_65203</name>
</gene>
<proteinExistence type="predicted"/>
<feature type="non-terminal residue" evidence="1">
    <location>
        <position position="1"/>
    </location>
</feature>
<dbReference type="EMBL" id="BARS01043029">
    <property type="protein sequence ID" value="GAG35248.1"/>
    <property type="molecule type" value="Genomic_DNA"/>
</dbReference>
<reference evidence="1" key="1">
    <citation type="journal article" date="2014" name="Front. Microbiol.">
        <title>High frequency of phylogenetically diverse reductive dehalogenase-homologous genes in deep subseafloor sedimentary metagenomes.</title>
        <authorList>
            <person name="Kawai M."/>
            <person name="Futagami T."/>
            <person name="Toyoda A."/>
            <person name="Takaki Y."/>
            <person name="Nishi S."/>
            <person name="Hori S."/>
            <person name="Arai W."/>
            <person name="Tsubouchi T."/>
            <person name="Morono Y."/>
            <person name="Uchiyama I."/>
            <person name="Ito T."/>
            <person name="Fujiyama A."/>
            <person name="Inagaki F."/>
            <person name="Takami H."/>
        </authorList>
    </citation>
    <scope>NUCLEOTIDE SEQUENCE</scope>
    <source>
        <strain evidence="1">Expedition CK06-06</strain>
    </source>
</reference>
<sequence length="251" mass="28284">TSEAVEGLDPAICITLIDDVYSCRKRLECGGYPYRHHQLLNWRQIECGVADLIADASSIENVYLAAKHPSMMVYRLLFEPKRPRLYSASQITNVRDNPQARKEIEAHRRHIHQKFVVFDPLTVDDRILVNSLPGEETEAATFQVEIDARWPSDLSEIGPLYESLVPEDPSFFPLTVEVEEAEELNRPDQMSSPMSTIDAQITHRDFRYIDQADVMAAYRPRLLGHESGGVAAEKLYAAGTGATPVVEYSPP</sequence>
<name>X0XF10_9ZZZZ</name>
<evidence type="ECO:0000313" key="1">
    <source>
        <dbReference type="EMBL" id="GAG35248.1"/>
    </source>
</evidence>